<dbReference type="SUPFAM" id="SSF57424">
    <property type="entry name" value="LDL receptor-like module"/>
    <property type="match status" value="3"/>
</dbReference>
<feature type="disulfide bond" evidence="7">
    <location>
        <begin position="255"/>
        <end position="273"/>
    </location>
</feature>
<dbReference type="InterPro" id="IPR002172">
    <property type="entry name" value="LDrepeatLR_classA_rpt"/>
</dbReference>
<feature type="chain" id="PRO_5043315101" evidence="8">
    <location>
        <begin position="28"/>
        <end position="687"/>
    </location>
</feature>
<name>A0AAV2ASQ3_9ARAC</name>
<evidence type="ECO:0000256" key="2">
    <source>
        <dbReference type="ARBA" id="ARBA00022525"/>
    </source>
</evidence>
<comment type="caution">
    <text evidence="7">Lacks conserved residue(s) required for the propagation of feature annotation.</text>
</comment>
<feature type="binding site" evidence="5">
    <location>
        <position position="486"/>
    </location>
    <ligand>
        <name>cyanocob(III)alamin</name>
        <dbReference type="ChEBI" id="CHEBI:17439"/>
    </ligand>
</feature>
<dbReference type="Gene3D" id="2.170.130.30">
    <property type="match status" value="1"/>
</dbReference>
<dbReference type="PROSITE" id="PS50068">
    <property type="entry name" value="LDLRA_2"/>
    <property type="match status" value="3"/>
</dbReference>
<comment type="caution">
    <text evidence="9">The sequence shown here is derived from an EMBL/GenBank/DDBJ whole genome shotgun (WGS) entry which is preliminary data.</text>
</comment>
<evidence type="ECO:0000256" key="5">
    <source>
        <dbReference type="PIRSR" id="PIRSR602157-1"/>
    </source>
</evidence>
<dbReference type="Gene3D" id="1.50.10.20">
    <property type="match status" value="1"/>
</dbReference>
<feature type="disulfide bond" evidence="7">
    <location>
        <begin position="106"/>
        <end position="121"/>
    </location>
</feature>
<evidence type="ECO:0000256" key="4">
    <source>
        <dbReference type="ARBA" id="ARBA00023157"/>
    </source>
</evidence>
<keyword evidence="2" id="KW-0964">Secreted</keyword>
<dbReference type="InterPro" id="IPR036055">
    <property type="entry name" value="LDL_receptor-like_sf"/>
</dbReference>
<feature type="disulfide bond" evidence="7">
    <location>
        <begin position="94"/>
        <end position="112"/>
    </location>
</feature>
<feature type="disulfide bond" evidence="6">
    <location>
        <begin position="413"/>
        <end position="453"/>
    </location>
</feature>
<dbReference type="PANTHER" id="PTHR10559:SF18">
    <property type="entry name" value="TRANSCOBALAMIN II"/>
    <property type="match status" value="1"/>
</dbReference>
<feature type="binding site" evidence="5">
    <location>
        <position position="442"/>
    </location>
    <ligand>
        <name>cyanocob(III)alamin</name>
        <dbReference type="ChEBI" id="CHEBI:17439"/>
    </ligand>
</feature>
<dbReference type="InterPro" id="IPR008930">
    <property type="entry name" value="Terpenoid_cyclase/PrenylTrfase"/>
</dbReference>
<evidence type="ECO:0000313" key="9">
    <source>
        <dbReference type="EMBL" id="CAL1287035.1"/>
    </source>
</evidence>
<dbReference type="EMBL" id="CAXIEN010000212">
    <property type="protein sequence ID" value="CAL1287035.1"/>
    <property type="molecule type" value="Genomic_DNA"/>
</dbReference>
<evidence type="ECO:0000256" key="8">
    <source>
        <dbReference type="SAM" id="SignalP"/>
    </source>
</evidence>
<dbReference type="GO" id="GO:0005615">
    <property type="term" value="C:extracellular space"/>
    <property type="evidence" value="ECO:0007669"/>
    <property type="project" value="TreeGrafter"/>
</dbReference>
<dbReference type="AlphaFoldDB" id="A0AAV2ASQ3"/>
<evidence type="ECO:0000313" key="10">
    <source>
        <dbReference type="Proteomes" id="UP001497382"/>
    </source>
</evidence>
<dbReference type="GO" id="GO:0015889">
    <property type="term" value="P:cobalamin transport"/>
    <property type="evidence" value="ECO:0007669"/>
    <property type="project" value="InterPro"/>
</dbReference>
<evidence type="ECO:0000256" key="3">
    <source>
        <dbReference type="ARBA" id="ARBA00022729"/>
    </source>
</evidence>
<feature type="signal peptide" evidence="8">
    <location>
        <begin position="1"/>
        <end position="27"/>
    </location>
</feature>
<evidence type="ECO:0000256" key="6">
    <source>
        <dbReference type="PIRSR" id="PIRSR602157-2"/>
    </source>
</evidence>
<proteinExistence type="predicted"/>
<dbReference type="GO" id="GO:0031419">
    <property type="term" value="F:cobalamin binding"/>
    <property type="evidence" value="ECO:0007669"/>
    <property type="project" value="InterPro"/>
</dbReference>
<comment type="subcellular location">
    <subcellularLocation>
        <location evidence="1">Secreted</location>
    </subcellularLocation>
</comment>
<dbReference type="Pfam" id="PF01122">
    <property type="entry name" value="Cobalamin_bind"/>
    <property type="match status" value="1"/>
</dbReference>
<keyword evidence="3 8" id="KW-0732">Signal</keyword>
<dbReference type="PANTHER" id="PTHR10559">
    <property type="entry name" value="TRANSCOBALAMIN-1/GASTRIC INTRINSIC FACTOR"/>
    <property type="match status" value="1"/>
</dbReference>
<protein>
    <submittedName>
        <fullName evidence="9">Uncharacterized protein</fullName>
    </submittedName>
</protein>
<reference evidence="9 10" key="1">
    <citation type="submission" date="2024-04" db="EMBL/GenBank/DDBJ databases">
        <authorList>
            <person name="Rising A."/>
            <person name="Reimegard J."/>
            <person name="Sonavane S."/>
            <person name="Akerstrom W."/>
            <person name="Nylinder S."/>
            <person name="Hedman E."/>
            <person name="Kallberg Y."/>
        </authorList>
    </citation>
    <scope>NUCLEOTIDE SEQUENCE [LARGE SCALE GENOMIC DNA]</scope>
</reference>
<accession>A0AAV2ASQ3</accession>
<keyword evidence="5" id="KW-0170">Cobalt</keyword>
<dbReference type="SUPFAM" id="SSF48239">
    <property type="entry name" value="Terpenoid cyclases/Protein prenyltransferases"/>
    <property type="match status" value="1"/>
</dbReference>
<sequence>MSFSSTMYYANRVSVWWPWILIIPAIAGESWYTSPGQTSSEDYVTECDVNQFLCNDRQTCIYKYKWCDGNRDCPNQDDEYCAQQSECQFEFFRCDDGSCIPESGRCDGYPSCPDGSDEFDCDCEEMNSDTGKIIYSVYSGTKRTSKCLRIAVPESKYLSLNIANLKFAKTSCDEATLSVTWEALKSESVTFCPGNHTSIKKLINTFSDTEVKHRTISTRRTHPWIGRSSGKSFDSFTITYVVEDLLCMKPDSFKCSSTSCVSMDKKCDGVRNCYNGKDEVGCERGVFAVPGVNISRNLGVNWLKNQRNAAWGWRENTHRAIIALYLAKGANFNGTNLDEDLMEKQLELQMSTAILRNETDLITPTQLAMYINALLAICHDPRNFYGFNLINDMKRQMEFSKNTTHLLPYLALCNAKEILTDLDVVKLVQVLESPSNHSFFTDVQSVALMGLACIGNSSKTLELKENITRATEILKKHQNEDGSFGNIYTTALVIQALLSSGHEEDTDLDLKAAIEFLKSQQSKDGSFGDFLATYLILPILNSKSLSDIGKINCTENVKRVRDSNPVADIEFKLGPKISIKYYLYVGDKKDQIHPLFLRMSTNSSVLDMMRLASEADPKYKFQSQNIKGKLYIYELFGIANDPEDEKFWLLYVQSENASLQLTTKSPDEVFLKNNDKIIMWYKTAQID</sequence>
<dbReference type="CDD" id="cd00112">
    <property type="entry name" value="LDLa"/>
    <property type="match status" value="3"/>
</dbReference>
<feature type="disulfide bond" evidence="7">
    <location>
        <begin position="87"/>
        <end position="99"/>
    </location>
</feature>
<feature type="binding site" evidence="5">
    <location>
        <begin position="648"/>
        <end position="650"/>
    </location>
    <ligand>
        <name>cyanocob(III)alamin</name>
        <dbReference type="ChEBI" id="CHEBI:17439"/>
    </ligand>
</feature>
<dbReference type="CDD" id="cd00688">
    <property type="entry name" value="ISOPREN_C2_like"/>
    <property type="match status" value="1"/>
</dbReference>
<dbReference type="Pfam" id="PF00057">
    <property type="entry name" value="Ldl_recept_a"/>
    <property type="match status" value="3"/>
</dbReference>
<dbReference type="Gene3D" id="4.10.400.10">
    <property type="entry name" value="Low-density Lipoprotein Receptor"/>
    <property type="match status" value="3"/>
</dbReference>
<feature type="binding site" evidence="5">
    <location>
        <begin position="631"/>
        <end position="632"/>
    </location>
    <ligand>
        <name>cyanocob(III)alamin</name>
        <dbReference type="ChEBI" id="CHEBI:17439"/>
    </ligand>
</feature>
<dbReference type="InterPro" id="IPR002157">
    <property type="entry name" value="Cbl-bd_prot"/>
</dbReference>
<evidence type="ECO:0000256" key="1">
    <source>
        <dbReference type="ARBA" id="ARBA00004613"/>
    </source>
</evidence>
<dbReference type="PRINTS" id="PR00261">
    <property type="entry name" value="LDLRECEPTOR"/>
</dbReference>
<feature type="disulfide bond" evidence="7">
    <location>
        <begin position="267"/>
        <end position="282"/>
    </location>
</feature>
<keyword evidence="10" id="KW-1185">Reference proteome</keyword>
<organism evidence="9 10">
    <name type="scientific">Larinioides sclopetarius</name>
    <dbReference type="NCBI Taxonomy" id="280406"/>
    <lineage>
        <taxon>Eukaryota</taxon>
        <taxon>Metazoa</taxon>
        <taxon>Ecdysozoa</taxon>
        <taxon>Arthropoda</taxon>
        <taxon>Chelicerata</taxon>
        <taxon>Arachnida</taxon>
        <taxon>Araneae</taxon>
        <taxon>Araneomorphae</taxon>
        <taxon>Entelegynae</taxon>
        <taxon>Araneoidea</taxon>
        <taxon>Araneidae</taxon>
        <taxon>Larinioides</taxon>
    </lineage>
</organism>
<dbReference type="InterPro" id="IPR051588">
    <property type="entry name" value="Cobalamin_Transport"/>
</dbReference>
<evidence type="ECO:0000256" key="7">
    <source>
        <dbReference type="PROSITE-ProRule" id="PRU00124"/>
    </source>
</evidence>
<keyword evidence="4 6" id="KW-1015">Disulfide bond</keyword>
<dbReference type="SMART" id="SM00192">
    <property type="entry name" value="LDLa"/>
    <property type="match status" value="3"/>
</dbReference>
<gene>
    <name evidence="9" type="ORF">LARSCL_LOCUS14587</name>
</gene>
<dbReference type="Proteomes" id="UP001497382">
    <property type="component" value="Unassembled WGS sequence"/>
</dbReference>